<proteinExistence type="predicted"/>
<keyword evidence="2" id="KW-1185">Reference proteome</keyword>
<dbReference type="Pfam" id="PF11901">
    <property type="entry name" value="DM9"/>
    <property type="match status" value="1"/>
</dbReference>
<organism evidence="1 2">
    <name type="scientific">Cloeon dipterum</name>
    <dbReference type="NCBI Taxonomy" id="197152"/>
    <lineage>
        <taxon>Eukaryota</taxon>
        <taxon>Metazoa</taxon>
        <taxon>Ecdysozoa</taxon>
        <taxon>Arthropoda</taxon>
        <taxon>Hexapoda</taxon>
        <taxon>Insecta</taxon>
        <taxon>Pterygota</taxon>
        <taxon>Palaeoptera</taxon>
        <taxon>Ephemeroptera</taxon>
        <taxon>Pisciforma</taxon>
        <taxon>Baetidae</taxon>
        <taxon>Cloeon</taxon>
    </lineage>
</organism>
<sequence>MFPCQWLRFTSRRVVPISEFDPSKFVNVQEAVLARTWHEGNLLPGYALLGQNAGYFVDDNCMVRKTDLTDLQILHENNDIWKKHKEGEDLPKNPIQVGKTSRNEPLYFGCVSYDGVMLFGKVQGGSCFVATEDKILEAKTFFILVEAPRGQTDE</sequence>
<dbReference type="OrthoDB" id="1925699at2759"/>
<dbReference type="Proteomes" id="UP000494165">
    <property type="component" value="Unassembled WGS sequence"/>
</dbReference>
<comment type="caution">
    <text evidence="1">The sequence shown here is derived from an EMBL/GenBank/DDBJ whole genome shotgun (WGS) entry which is preliminary data.</text>
</comment>
<protein>
    <submittedName>
        <fullName evidence="1">Uncharacterized protein</fullName>
    </submittedName>
</protein>
<evidence type="ECO:0000313" key="2">
    <source>
        <dbReference type="Proteomes" id="UP000494165"/>
    </source>
</evidence>
<dbReference type="EMBL" id="CADEPI010000337">
    <property type="protein sequence ID" value="CAB3384127.1"/>
    <property type="molecule type" value="Genomic_DNA"/>
</dbReference>
<name>A0A8S1DTH0_9INSE</name>
<dbReference type="AlphaFoldDB" id="A0A8S1DTH0"/>
<dbReference type="SMART" id="SM00696">
    <property type="entry name" value="DM9"/>
    <property type="match status" value="1"/>
</dbReference>
<reference evidence="1 2" key="1">
    <citation type="submission" date="2020-04" db="EMBL/GenBank/DDBJ databases">
        <authorList>
            <person name="Alioto T."/>
            <person name="Alioto T."/>
            <person name="Gomez Garrido J."/>
        </authorList>
    </citation>
    <scope>NUCLEOTIDE SEQUENCE [LARGE SCALE GENOMIC DNA]</scope>
</reference>
<accession>A0A8S1DTH0</accession>
<dbReference type="InterPro" id="IPR006616">
    <property type="entry name" value="DM9_repeat"/>
</dbReference>
<evidence type="ECO:0000313" key="1">
    <source>
        <dbReference type="EMBL" id="CAB3384127.1"/>
    </source>
</evidence>
<gene>
    <name evidence="1" type="ORF">CLODIP_2_CD05883</name>
</gene>